<feature type="compositionally biased region" description="Polar residues" evidence="8">
    <location>
        <begin position="8"/>
        <end position="29"/>
    </location>
</feature>
<dbReference type="GO" id="GO:0010494">
    <property type="term" value="C:cytoplasmic stress granule"/>
    <property type="evidence" value="ECO:0007669"/>
    <property type="project" value="TreeGrafter"/>
</dbReference>
<feature type="region of interest" description="Disordered" evidence="8">
    <location>
        <begin position="1447"/>
        <end position="1578"/>
    </location>
</feature>
<organism evidence="11">
    <name type="scientific">Cladocopium goreaui</name>
    <dbReference type="NCBI Taxonomy" id="2562237"/>
    <lineage>
        <taxon>Eukaryota</taxon>
        <taxon>Sar</taxon>
        <taxon>Alveolata</taxon>
        <taxon>Dinophyceae</taxon>
        <taxon>Suessiales</taxon>
        <taxon>Symbiodiniaceae</taxon>
        <taxon>Cladocopium</taxon>
    </lineage>
</organism>
<keyword evidence="4" id="KW-0862">Zinc</keyword>
<feature type="compositionally biased region" description="Polar residues" evidence="8">
    <location>
        <begin position="1372"/>
        <end position="1391"/>
    </location>
</feature>
<keyword evidence="3" id="KW-0833">Ubl conjugation pathway</keyword>
<dbReference type="InterPro" id="IPR025852">
    <property type="entry name" value="SM_dom_ATX"/>
</dbReference>
<dbReference type="InterPro" id="IPR022684">
    <property type="entry name" value="Calpain_cysteine_protease"/>
</dbReference>
<evidence type="ECO:0000259" key="9">
    <source>
        <dbReference type="PROSITE" id="PS50089"/>
    </source>
</evidence>
<dbReference type="InterPro" id="IPR001300">
    <property type="entry name" value="Peptidase_C2_calpain_cat"/>
</dbReference>
<dbReference type="PROSITE" id="PS50203">
    <property type="entry name" value="CALPAIN_CAT"/>
    <property type="match status" value="1"/>
</dbReference>
<comment type="caution">
    <text evidence="11">The sequence shown here is derived from an EMBL/GenBank/DDBJ whole genome shotgun (WGS) entry which is preliminary data.</text>
</comment>
<dbReference type="EMBL" id="CAMXCT030000727">
    <property type="protein sequence ID" value="CAL4769884.1"/>
    <property type="molecule type" value="Genomic_DNA"/>
</dbReference>
<feature type="region of interest" description="Disordered" evidence="8">
    <location>
        <begin position="1233"/>
        <end position="1272"/>
    </location>
</feature>
<dbReference type="EMBL" id="CAMXCT010000727">
    <property type="protein sequence ID" value="CAI3982572.1"/>
    <property type="molecule type" value="Genomic_DNA"/>
</dbReference>
<feature type="region of interest" description="Disordered" evidence="8">
    <location>
        <begin position="1304"/>
        <end position="1432"/>
    </location>
</feature>
<proteinExistence type="predicted"/>
<feature type="compositionally biased region" description="Low complexity" evidence="8">
    <location>
        <begin position="1548"/>
        <end position="1578"/>
    </location>
</feature>
<dbReference type="SMART" id="SM00230">
    <property type="entry name" value="CysPc"/>
    <property type="match status" value="1"/>
</dbReference>
<name>A0A9P1C0L0_9DINO</name>
<evidence type="ECO:0000256" key="2">
    <source>
        <dbReference type="ARBA" id="ARBA00022771"/>
    </source>
</evidence>
<evidence type="ECO:0000256" key="1">
    <source>
        <dbReference type="ARBA" id="ARBA00022723"/>
    </source>
</evidence>
<dbReference type="InterPro" id="IPR002867">
    <property type="entry name" value="IBR_dom"/>
</dbReference>
<dbReference type="InterPro" id="IPR013083">
    <property type="entry name" value="Znf_RING/FYVE/PHD"/>
</dbReference>
<comment type="caution">
    <text evidence="7">Lacks conserved residue(s) required for the propagation of feature annotation.</text>
</comment>
<dbReference type="GO" id="GO:0003729">
    <property type="term" value="F:mRNA binding"/>
    <property type="evidence" value="ECO:0007669"/>
    <property type="project" value="TreeGrafter"/>
</dbReference>
<accession>A0A9P1C0L0</accession>
<dbReference type="PANTHER" id="PTHR12854:SF7">
    <property type="entry name" value="ATAXIN-2 HOMOLOG"/>
    <property type="match status" value="1"/>
</dbReference>
<evidence type="ECO:0000313" key="13">
    <source>
        <dbReference type="EMBL" id="CAL4769884.1"/>
    </source>
</evidence>
<evidence type="ECO:0000256" key="4">
    <source>
        <dbReference type="ARBA" id="ARBA00022833"/>
    </source>
</evidence>
<dbReference type="Gene3D" id="3.30.40.10">
    <property type="entry name" value="Zinc/RING finger domain, C3HC4 (zinc finger)"/>
    <property type="match status" value="1"/>
</dbReference>
<dbReference type="InterPro" id="IPR003903">
    <property type="entry name" value="UIM_dom"/>
</dbReference>
<dbReference type="GO" id="GO:0034063">
    <property type="term" value="P:stress granule assembly"/>
    <property type="evidence" value="ECO:0007669"/>
    <property type="project" value="TreeGrafter"/>
</dbReference>
<sequence length="1873" mass="203557">SRPLAQPVPSSWCRSSSGPAFSMANQQRRSQPRAAGEARAVGGRPDGPDVNKDRLIFCITSLIGQKVTASLRNNVQYEGMFHSCALDGDYSITLKSARRLFSDTQSRSAEVVPTLLIPGKDFLQVSAMNVPPPSPAEEGRKGFATDAEISRFRRSKGTTGSAAVAVNAGTLLAAKPVEGGWDVISGEDVENSAVLEQHRFGMQMSLLGQGTPEGFVDHEFPAQARSIDGLEGPPVRRGQEALMQLLTAPERDDDDEDEDIPDAPRCPCGRRGRQGHVQVNGMVAKRPYFRCANRSCRFFSFGELASSSEAQSFPWIRLRTSETSNHPSRTTLSQSLVVVGRDGFRPEDVRVGQKSEALGDVVFLEALAVLAERPSVLDKLLPNSGSASGCHEVRLCVAGLWRSFLIDERFPMLPAANSKNLHESLAFGRSAGNQLWIPLLEKAYAKAHAAYQFAFPAPLQVFLEELTGAVVELVRLGSTSWSSRGCPFDAEELWIFLSRQVADGTLVVCSARFVPAGCSSVFPILEIGGNGDPKCLNARLLRLRNPRVSGSPSGNIYEHMLSLLRGRSAEASTYADGSFWINYDDFLSSFSLLYVCHAASAGGSLKHTRTFEGDFTSPFDGLGTRGCTLRVSTLSTCDLWISCLQPIPKGTRLLQPCMGHVLNDLGIIILDTSNHGQPRTICFGGATAALSCHVSLAANQELLIFPVSFRSWPGPVCLRLHSSEALCVNTSVPKESASSAPDFLTTLWGKVWGLAVDFGPELLGEHSQCLRRQVPIRGEDGQSLASTELLILRMEAATFLILENPDATEAFIFDGTVEGNYVVTHTARGAQLGDWCEDKNEENFSIGARSHWRRYNVEDIVPPASRQLVSVHFAINLADWDVEVLFAKVTLAPCSLVGQRPKHHPFAPHGIQSSLNCARKAGYKERGETKQPSHSDQLSHLTAGADEDLQIQLALALSLQDLGSVAEAGQGRRWARRKQLQNLQTTNCPICLEHLEATSALPCCGKVCASCASHWAVEQESQGLAFDEISCPFCSTHLVSHGSLLATFLGKDALERSQQRVRLRETQLSNQDPLPSHGNSVLPSGVLMRLGLKQCPGCGEGMQKESETCHKMICRSCRARFCFRCLARREGESQRELVPWQGDGYAPGSAGGLEESAHDGKWDQFAVNKEMYGVSTTWHEDIYTTKLDKSQVPQDKRDKADQIAREIESGNMHAEVEDNVDRDVDGDEEARFSAAQPMGGNSKALQKPLPQVPERPGQDIAGGQDRGGGRKGMISEMKRINALNLEPTSAKHDETTARSRMNMKEAARGNAQRMQGTSQDLKSEFQQSLEIIAQQDAKKRGKNPDGNSQWDGQNTQNQKGQSGGAMAKAGDQSRQQSGSFSFNPQAKSFTLNPAAVDFTPGGGQAQTPAKSSAPSPSFSTYSKKPPGKSFKGGLSEILEMFFQRAKNSTPDSAAPDWPDAKGPSYKDVLGQPNPSGQRAVAGAGQMHMQNMAAQAGSWQTQNQGQQGGQQATNQAHQVQQQQQVPQQNAPQNQDQQQGGPNVGGQGGMPMQPTMMPQGFVVAGAPGPGQGNQPNQMQQYGNMYPGQQGQPHQGQGMGQPTIVFNQAPVMGQGSNQMMPTMIAQGQQGQMGVTAPMAKFPGQQQQMLVVPMMLAGPNQYGNGQGFGMQGPMQGQGTMPPQGGGPQVPTAAIAQSALSPGGNLPESVYASGVCGLDLEDFNVYELGLLQPKFTGAAQRANGCEGAERAVDGDYINDYCRQRHNSVVQCLWTAKKGRILRSRRSFQKGEIIFREPPLHIVSEQSGHPSTFARVKELCEERPQTFIFEPLWCRKDCRRCETMILMLQNGEYTAPQFKAIHKLREISDQPWFCQQYST</sequence>
<feature type="non-terminal residue" evidence="11">
    <location>
        <position position="1873"/>
    </location>
</feature>
<evidence type="ECO:0000256" key="5">
    <source>
        <dbReference type="PIRSR" id="PIRSR622684-1"/>
    </source>
</evidence>
<dbReference type="SUPFAM" id="SSF54001">
    <property type="entry name" value="Cysteine proteinases"/>
    <property type="match status" value="1"/>
</dbReference>
<dbReference type="Pfam" id="PF01485">
    <property type="entry name" value="IBR"/>
    <property type="match status" value="1"/>
</dbReference>
<dbReference type="GO" id="GO:0004198">
    <property type="term" value="F:calcium-dependent cysteine-type endopeptidase activity"/>
    <property type="evidence" value="ECO:0007669"/>
    <property type="project" value="InterPro"/>
</dbReference>
<dbReference type="SUPFAM" id="SSF57850">
    <property type="entry name" value="RING/U-box"/>
    <property type="match status" value="2"/>
</dbReference>
<reference evidence="12" key="2">
    <citation type="submission" date="2024-04" db="EMBL/GenBank/DDBJ databases">
        <authorList>
            <person name="Chen Y."/>
            <person name="Shah S."/>
            <person name="Dougan E. K."/>
            <person name="Thang M."/>
            <person name="Chan C."/>
        </authorList>
    </citation>
    <scope>NUCLEOTIDE SEQUENCE [LARGE SCALE GENOMIC DNA]</scope>
</reference>
<feature type="domain" description="Calpain catalytic" evidence="10">
    <location>
        <begin position="283"/>
        <end position="599"/>
    </location>
</feature>
<dbReference type="GO" id="GO:0006508">
    <property type="term" value="P:proteolysis"/>
    <property type="evidence" value="ECO:0007669"/>
    <property type="project" value="InterPro"/>
</dbReference>
<keyword evidence="1" id="KW-0479">Metal-binding</keyword>
<dbReference type="Pfam" id="PF14438">
    <property type="entry name" value="SM-ATX"/>
    <property type="match status" value="1"/>
</dbReference>
<feature type="compositionally biased region" description="Polar residues" evidence="8">
    <location>
        <begin position="1345"/>
        <end position="1360"/>
    </location>
</feature>
<feature type="domain" description="RING-type" evidence="9">
    <location>
        <begin position="988"/>
        <end position="1035"/>
    </location>
</feature>
<dbReference type="PRINTS" id="PR00704">
    <property type="entry name" value="CALPAIN"/>
</dbReference>
<evidence type="ECO:0000259" key="10">
    <source>
        <dbReference type="PROSITE" id="PS50203"/>
    </source>
</evidence>
<dbReference type="InterPro" id="IPR038765">
    <property type="entry name" value="Papain-like_cys_pep_sf"/>
</dbReference>
<feature type="compositionally biased region" description="Low complexity" evidence="8">
    <location>
        <begin position="33"/>
        <end position="43"/>
    </location>
</feature>
<dbReference type="EMBL" id="CAMXCT020000727">
    <property type="protein sequence ID" value="CAL1135947.1"/>
    <property type="molecule type" value="Genomic_DNA"/>
</dbReference>
<feature type="active site" evidence="5">
    <location>
        <position position="545"/>
    </location>
</feature>
<dbReference type="Proteomes" id="UP001152797">
    <property type="component" value="Unassembled WGS sequence"/>
</dbReference>
<feature type="compositionally biased region" description="Low complexity" evidence="8">
    <location>
        <begin position="1405"/>
        <end position="1432"/>
    </location>
</feature>
<dbReference type="InterPro" id="IPR001841">
    <property type="entry name" value="Znf_RING"/>
</dbReference>
<gene>
    <name evidence="11" type="ORF">C1SCF055_LOCUS10251</name>
</gene>
<evidence type="ECO:0000313" key="11">
    <source>
        <dbReference type="EMBL" id="CAI3982572.1"/>
    </source>
</evidence>
<dbReference type="InterPro" id="IPR009604">
    <property type="entry name" value="LsmAD_domain"/>
</dbReference>
<evidence type="ECO:0000313" key="14">
    <source>
        <dbReference type="Proteomes" id="UP001152797"/>
    </source>
</evidence>
<feature type="compositionally biased region" description="Low complexity" evidence="8">
    <location>
        <begin position="1499"/>
        <end position="1539"/>
    </location>
</feature>
<feature type="compositionally biased region" description="Polar residues" evidence="8">
    <location>
        <begin position="1487"/>
        <end position="1498"/>
    </location>
</feature>
<evidence type="ECO:0000256" key="8">
    <source>
        <dbReference type="SAM" id="MobiDB-lite"/>
    </source>
</evidence>
<evidence type="ECO:0000313" key="12">
    <source>
        <dbReference type="EMBL" id="CAL1135947.1"/>
    </source>
</evidence>
<feature type="compositionally biased region" description="Polar residues" evidence="8">
    <location>
        <begin position="1312"/>
        <end position="1329"/>
    </location>
</feature>
<dbReference type="Gene3D" id="3.90.70.10">
    <property type="entry name" value="Cysteine proteinases"/>
    <property type="match status" value="1"/>
</dbReference>
<dbReference type="GO" id="GO:0008270">
    <property type="term" value="F:zinc ion binding"/>
    <property type="evidence" value="ECO:0007669"/>
    <property type="project" value="UniProtKB-KW"/>
</dbReference>
<dbReference type="SMART" id="SM01272">
    <property type="entry name" value="LsmAD"/>
    <property type="match status" value="1"/>
</dbReference>
<dbReference type="Pfam" id="PF00648">
    <property type="entry name" value="Peptidase_C2"/>
    <property type="match status" value="1"/>
</dbReference>
<dbReference type="InterPro" id="IPR045117">
    <property type="entry name" value="ATXN2-like"/>
</dbReference>
<feature type="region of interest" description="Disordered" evidence="8">
    <location>
        <begin position="1"/>
        <end position="47"/>
    </location>
</feature>
<feature type="compositionally biased region" description="Acidic residues" evidence="8">
    <location>
        <begin position="251"/>
        <end position="261"/>
    </location>
</feature>
<dbReference type="PROSITE" id="PS50330">
    <property type="entry name" value="UIM"/>
    <property type="match status" value="1"/>
</dbReference>
<dbReference type="CDD" id="cd16449">
    <property type="entry name" value="RING-HC"/>
    <property type="match status" value="1"/>
</dbReference>
<dbReference type="PANTHER" id="PTHR12854">
    <property type="entry name" value="ATAXIN 2-RELATED"/>
    <property type="match status" value="1"/>
</dbReference>
<dbReference type="PROSITE" id="PS50089">
    <property type="entry name" value="ZF_RING_2"/>
    <property type="match status" value="1"/>
</dbReference>
<dbReference type="Pfam" id="PF06741">
    <property type="entry name" value="LsmAD"/>
    <property type="match status" value="1"/>
</dbReference>
<reference evidence="11" key="1">
    <citation type="submission" date="2022-10" db="EMBL/GenBank/DDBJ databases">
        <authorList>
            <person name="Chen Y."/>
            <person name="Dougan E. K."/>
            <person name="Chan C."/>
            <person name="Rhodes N."/>
            <person name="Thang M."/>
        </authorList>
    </citation>
    <scope>NUCLEOTIDE SEQUENCE</scope>
</reference>
<dbReference type="OrthoDB" id="424753at2759"/>
<evidence type="ECO:0000256" key="7">
    <source>
        <dbReference type="PROSITE-ProRule" id="PRU00239"/>
    </source>
</evidence>
<evidence type="ECO:0000256" key="6">
    <source>
        <dbReference type="PROSITE-ProRule" id="PRU00175"/>
    </source>
</evidence>
<keyword evidence="2 6" id="KW-0863">Zinc-finger</keyword>
<feature type="region of interest" description="Disordered" evidence="8">
    <location>
        <begin position="249"/>
        <end position="269"/>
    </location>
</feature>
<protein>
    <submittedName>
        <fullName evidence="13">Calpain-15 (Small optic lobes homolog)</fullName>
    </submittedName>
</protein>
<evidence type="ECO:0000256" key="3">
    <source>
        <dbReference type="ARBA" id="ARBA00022786"/>
    </source>
</evidence>
<keyword evidence="14" id="KW-1185">Reference proteome</keyword>